<dbReference type="GO" id="GO:0006914">
    <property type="term" value="P:autophagy"/>
    <property type="evidence" value="ECO:0007669"/>
    <property type="project" value="UniProtKB-KW"/>
</dbReference>
<dbReference type="GO" id="GO:0030659">
    <property type="term" value="C:cytoplasmic vesicle membrane"/>
    <property type="evidence" value="ECO:0007669"/>
    <property type="project" value="UniProtKB-SubCell"/>
</dbReference>
<feature type="transmembrane region" description="Helical" evidence="16">
    <location>
        <begin position="209"/>
        <end position="227"/>
    </location>
</feature>
<keyword evidence="9" id="KW-0072">Autophagy</keyword>
<dbReference type="PROSITE" id="PS51914">
    <property type="entry name" value="MRH"/>
    <property type="match status" value="1"/>
</dbReference>
<keyword evidence="8 16" id="KW-1133">Transmembrane helix</keyword>
<comment type="subcellular location">
    <subcellularLocation>
        <location evidence="2">Cytoplasmic vesicle membrane</location>
        <topology evidence="2">Single-pass type I membrane protein</topology>
    </subcellularLocation>
    <subcellularLocation>
        <location evidence="3">Golgi apparatus membrane</location>
        <topology evidence="3">Single-pass type I membrane protein</topology>
    </subcellularLocation>
    <subcellularLocation>
        <location evidence="1">Mitochondrion membrane</location>
        <topology evidence="1">Single-pass membrane protein</topology>
    </subcellularLocation>
</comment>
<evidence type="ECO:0000313" key="19">
    <source>
        <dbReference type="Proteomes" id="UP000189911"/>
    </source>
</evidence>
<dbReference type="Pfam" id="PF09451">
    <property type="entry name" value="ATG27"/>
    <property type="match status" value="1"/>
</dbReference>
<evidence type="ECO:0000256" key="11">
    <source>
        <dbReference type="ARBA" id="ARBA00023128"/>
    </source>
</evidence>
<evidence type="ECO:0000256" key="2">
    <source>
        <dbReference type="ARBA" id="ARBA00004358"/>
    </source>
</evidence>
<reference evidence="19" key="1">
    <citation type="submission" date="2016-03" db="EMBL/GenBank/DDBJ databases">
        <authorList>
            <person name="Devillers Hugo."/>
        </authorList>
    </citation>
    <scope>NUCLEOTIDE SEQUENCE [LARGE SCALE GENOMIC DNA]</scope>
</reference>
<protein>
    <recommendedName>
        <fullName evidence="5">Autophagy-related protein 27</fullName>
    </recommendedName>
</protein>
<keyword evidence="19" id="KW-1185">Reference proteome</keyword>
<keyword evidence="14" id="KW-0968">Cytoplasmic vesicle</keyword>
<dbReference type="InterPro" id="IPR018939">
    <property type="entry name" value="Autophagy-rel_prot_27"/>
</dbReference>
<sequence length="282" mass="31102">MKLSYHLSLGWIAAQVAYGFKCSDNEILKKYRVDESAIAYSSRRDTPPSTTVDSWWMDLCHVNAELPSSACQRGDVLCGETKVIVKDNDDEKTILTQLIDFPESVSSAVSENDKQELVVELKDAKWGSNSVDAALTFICVPEADSNEVTSLTWEGRKVQMLVKGKAGCLKKRDDKEDGGDSNGGGNNGDNDGDKHGKPDKKRGSSIGSWFLWLVTYALLFALIYLLATSYMSTRGGNFREFREEFVDRSTSLASSLPQFTKEIFNKVVGRSSSSQRGGYSAV</sequence>
<keyword evidence="6 16" id="KW-0812">Transmembrane</keyword>
<organism evidence="18 19">
    <name type="scientific">Lachancea nothofagi CBS 11611</name>
    <dbReference type="NCBI Taxonomy" id="1266666"/>
    <lineage>
        <taxon>Eukaryota</taxon>
        <taxon>Fungi</taxon>
        <taxon>Dikarya</taxon>
        <taxon>Ascomycota</taxon>
        <taxon>Saccharomycotina</taxon>
        <taxon>Saccharomycetes</taxon>
        <taxon>Saccharomycetales</taxon>
        <taxon>Saccharomycetaceae</taxon>
        <taxon>Lachancea</taxon>
    </lineage>
</organism>
<evidence type="ECO:0000256" key="4">
    <source>
        <dbReference type="ARBA" id="ARBA00005363"/>
    </source>
</evidence>
<dbReference type="InterPro" id="IPR044865">
    <property type="entry name" value="MRH_dom"/>
</dbReference>
<gene>
    <name evidence="18" type="ORF">LANO_0G03862G</name>
</gene>
<dbReference type="AlphaFoldDB" id="A0A1G4KFX8"/>
<evidence type="ECO:0000259" key="17">
    <source>
        <dbReference type="PROSITE" id="PS51914"/>
    </source>
</evidence>
<keyword evidence="11" id="KW-0496">Mitochondrion</keyword>
<dbReference type="GO" id="GO:0031966">
    <property type="term" value="C:mitochondrial membrane"/>
    <property type="evidence" value="ECO:0007669"/>
    <property type="project" value="UniProtKB-SubCell"/>
</dbReference>
<name>A0A1G4KFX8_9SACH</name>
<evidence type="ECO:0000256" key="5">
    <source>
        <dbReference type="ARBA" id="ARBA00013776"/>
    </source>
</evidence>
<comment type="similarity">
    <text evidence="4">Belongs to the ATG27 family.</text>
</comment>
<proteinExistence type="inferred from homology"/>
<evidence type="ECO:0000256" key="12">
    <source>
        <dbReference type="ARBA" id="ARBA00023136"/>
    </source>
</evidence>
<accession>A0A1G4KFX8</accession>
<keyword evidence="10" id="KW-0333">Golgi apparatus</keyword>
<dbReference type="EMBL" id="LT598453">
    <property type="protein sequence ID" value="SCV03392.1"/>
    <property type="molecule type" value="Genomic_DNA"/>
</dbReference>
<feature type="domain" description="MRH" evidence="17">
    <location>
        <begin position="20"/>
        <end position="170"/>
    </location>
</feature>
<evidence type="ECO:0000256" key="9">
    <source>
        <dbReference type="ARBA" id="ARBA00023006"/>
    </source>
</evidence>
<evidence type="ECO:0000256" key="7">
    <source>
        <dbReference type="ARBA" id="ARBA00022729"/>
    </source>
</evidence>
<evidence type="ECO:0000256" key="13">
    <source>
        <dbReference type="ARBA" id="ARBA00023157"/>
    </source>
</evidence>
<dbReference type="GO" id="GO:0000139">
    <property type="term" value="C:Golgi membrane"/>
    <property type="evidence" value="ECO:0007669"/>
    <property type="project" value="UniProtKB-SubCell"/>
</dbReference>
<keyword evidence="12 16" id="KW-0472">Membrane</keyword>
<evidence type="ECO:0000256" key="8">
    <source>
        <dbReference type="ARBA" id="ARBA00022989"/>
    </source>
</evidence>
<evidence type="ECO:0000256" key="14">
    <source>
        <dbReference type="ARBA" id="ARBA00023329"/>
    </source>
</evidence>
<evidence type="ECO:0000256" key="1">
    <source>
        <dbReference type="ARBA" id="ARBA00004304"/>
    </source>
</evidence>
<evidence type="ECO:0000256" key="6">
    <source>
        <dbReference type="ARBA" id="ARBA00022692"/>
    </source>
</evidence>
<evidence type="ECO:0000256" key="3">
    <source>
        <dbReference type="ARBA" id="ARBA00004614"/>
    </source>
</evidence>
<evidence type="ECO:0000256" key="15">
    <source>
        <dbReference type="SAM" id="MobiDB-lite"/>
    </source>
</evidence>
<dbReference type="Proteomes" id="UP000189911">
    <property type="component" value="Chromosome G"/>
</dbReference>
<evidence type="ECO:0000313" key="18">
    <source>
        <dbReference type="EMBL" id="SCV03392.1"/>
    </source>
</evidence>
<keyword evidence="7" id="KW-0732">Signal</keyword>
<keyword evidence="13" id="KW-1015">Disulfide bond</keyword>
<dbReference type="OrthoDB" id="29460at2759"/>
<evidence type="ECO:0000256" key="10">
    <source>
        <dbReference type="ARBA" id="ARBA00023034"/>
    </source>
</evidence>
<feature type="region of interest" description="Disordered" evidence="15">
    <location>
        <begin position="170"/>
        <end position="199"/>
    </location>
</feature>
<evidence type="ECO:0000256" key="16">
    <source>
        <dbReference type="SAM" id="Phobius"/>
    </source>
</evidence>